<evidence type="ECO:0000313" key="2">
    <source>
        <dbReference type="EMBL" id="OVF10523.1"/>
    </source>
</evidence>
<dbReference type="InterPro" id="IPR006671">
    <property type="entry name" value="Cyclin_N"/>
</dbReference>
<dbReference type="GO" id="GO:0000307">
    <property type="term" value="C:cyclin-dependent protein kinase holoenzyme complex"/>
    <property type="evidence" value="ECO:0007669"/>
    <property type="project" value="UniProtKB-ARBA"/>
</dbReference>
<dbReference type="EMBL" id="LYUB02000002">
    <property type="protein sequence ID" value="OVF10523.1"/>
    <property type="molecule type" value="Genomic_DNA"/>
</dbReference>
<dbReference type="PANTHER" id="PTHR15615">
    <property type="match status" value="1"/>
</dbReference>
<dbReference type="PANTHER" id="PTHR15615:SF10">
    <property type="entry name" value="PHO85 CYCLIN-2-RELATED"/>
    <property type="match status" value="1"/>
</dbReference>
<feature type="domain" description="Cyclin N-terminal" evidence="1">
    <location>
        <begin position="55"/>
        <end position="152"/>
    </location>
</feature>
<dbReference type="GO" id="GO:0016538">
    <property type="term" value="F:cyclin-dependent protein serine/threonine kinase regulator activity"/>
    <property type="evidence" value="ECO:0007669"/>
    <property type="project" value="TreeGrafter"/>
</dbReference>
<dbReference type="Gene3D" id="1.10.472.10">
    <property type="entry name" value="Cyclin-like"/>
    <property type="match status" value="1"/>
</dbReference>
<dbReference type="SUPFAM" id="SSF47954">
    <property type="entry name" value="Cyclin-like"/>
    <property type="match status" value="1"/>
</dbReference>
<dbReference type="KEGG" id="clus:A9F13_02g03487"/>
<evidence type="ECO:0000259" key="1">
    <source>
        <dbReference type="Pfam" id="PF00134"/>
    </source>
</evidence>
<evidence type="ECO:0000313" key="3">
    <source>
        <dbReference type="Proteomes" id="UP000195602"/>
    </source>
</evidence>
<sequence>MSDSEALKVFSRSAVTCEMVDFLAASTASVLRVEKPKAPVSKLGSLLVTPKVVTLKSFIRRLIEYSNVRTPTLMASLVFLNRLRHALPGNAVGSETTLHRIFLAALILSAKSLNDSSPLNKHWTAYTDGLLTNAEVNAAERDLIGLLHWDLTVRESELVAVLEPFLVGIRNDLARRLQNETRSKQECYRLSSRSSRSLASASSKLSLFSASSYSLASVKSSDSLRAPLRDKTSALNRSALAV</sequence>
<proteinExistence type="predicted"/>
<comment type="caution">
    <text evidence="2">The sequence shown here is derived from an EMBL/GenBank/DDBJ whole genome shotgun (WGS) entry which is preliminary data.</text>
</comment>
<gene>
    <name evidence="2" type="ORF">A9F13_02g03487</name>
</gene>
<dbReference type="GO" id="GO:0051726">
    <property type="term" value="P:regulation of cell cycle"/>
    <property type="evidence" value="ECO:0007669"/>
    <property type="project" value="InterPro"/>
</dbReference>
<organism evidence="2 3">
    <name type="scientific">Clavispora lusitaniae</name>
    <name type="common">Candida lusitaniae</name>
    <dbReference type="NCBI Taxonomy" id="36911"/>
    <lineage>
        <taxon>Eukaryota</taxon>
        <taxon>Fungi</taxon>
        <taxon>Dikarya</taxon>
        <taxon>Ascomycota</taxon>
        <taxon>Saccharomycotina</taxon>
        <taxon>Pichiomycetes</taxon>
        <taxon>Metschnikowiaceae</taxon>
        <taxon>Clavispora</taxon>
    </lineage>
</organism>
<dbReference type="GO" id="GO:0005634">
    <property type="term" value="C:nucleus"/>
    <property type="evidence" value="ECO:0007669"/>
    <property type="project" value="TreeGrafter"/>
</dbReference>
<dbReference type="GO" id="GO:0019901">
    <property type="term" value="F:protein kinase binding"/>
    <property type="evidence" value="ECO:0007669"/>
    <property type="project" value="InterPro"/>
</dbReference>
<dbReference type="InterPro" id="IPR012104">
    <property type="entry name" value="PHO85_cyclin_1/2/9"/>
</dbReference>
<dbReference type="InterPro" id="IPR036915">
    <property type="entry name" value="Cyclin-like_sf"/>
</dbReference>
<dbReference type="InterPro" id="IPR013922">
    <property type="entry name" value="Cyclin_PHO80-like"/>
</dbReference>
<dbReference type="CDD" id="cd20557">
    <property type="entry name" value="CYCLIN_ScPCL1-like"/>
    <property type="match status" value="1"/>
</dbReference>
<name>A0AA91Q3G3_CLALS</name>
<accession>A0AA91Q3G3</accession>
<dbReference type="AlphaFoldDB" id="A0AA91Q3G3"/>
<dbReference type="Pfam" id="PF00134">
    <property type="entry name" value="Cyclin_N"/>
    <property type="match status" value="1"/>
</dbReference>
<dbReference type="PIRSF" id="PIRSF016511">
    <property type="entry name" value="Cyclin_Pcl"/>
    <property type="match status" value="1"/>
</dbReference>
<reference evidence="2 3" key="1">
    <citation type="submission" date="2017-04" db="EMBL/GenBank/DDBJ databases">
        <title>Draft genome of the yeast Clavispora lusitaniae type strain CBS 6936.</title>
        <authorList>
            <person name="Durrens P."/>
            <person name="Klopp C."/>
            <person name="Biteau N."/>
            <person name="Fitton-Ouhabi V."/>
            <person name="Dementhon K."/>
            <person name="Accoceberry I."/>
            <person name="Sherman D.J."/>
            <person name="Noel T."/>
        </authorList>
    </citation>
    <scope>NUCLEOTIDE SEQUENCE [LARGE SCALE GENOMIC DNA]</scope>
    <source>
        <strain evidence="2 3">CBS 6936</strain>
    </source>
</reference>
<dbReference type="Proteomes" id="UP000195602">
    <property type="component" value="Unassembled WGS sequence"/>
</dbReference>
<protein>
    <submittedName>
        <fullName evidence="2">Cyclin</fullName>
    </submittedName>
</protein>